<name>A0ABS8T8F6_DATST</name>
<feature type="coiled-coil region" evidence="1">
    <location>
        <begin position="10"/>
        <end position="37"/>
    </location>
</feature>
<accession>A0ABS8T8F6</accession>
<evidence type="ECO:0000256" key="1">
    <source>
        <dbReference type="SAM" id="Coils"/>
    </source>
</evidence>
<keyword evidence="1" id="KW-0175">Coiled coil</keyword>
<protein>
    <submittedName>
        <fullName evidence="2">Uncharacterized protein</fullName>
    </submittedName>
</protein>
<sequence length="92" mass="10492">MAMKPVVYKLGSLCARMDVLKEEVAAMRKEIDKRKKMLPPMDIDLNISSTGHDSPVGDMIPPDDWCAGFVMKMNCNDAWMNEFLHRACFELI</sequence>
<evidence type="ECO:0000313" key="2">
    <source>
        <dbReference type="EMBL" id="MCD7467226.1"/>
    </source>
</evidence>
<dbReference type="EMBL" id="JACEIK010001211">
    <property type="protein sequence ID" value="MCD7467226.1"/>
    <property type="molecule type" value="Genomic_DNA"/>
</dbReference>
<keyword evidence="3" id="KW-1185">Reference proteome</keyword>
<reference evidence="2 3" key="1">
    <citation type="journal article" date="2021" name="BMC Genomics">
        <title>Datura genome reveals duplications of psychoactive alkaloid biosynthetic genes and high mutation rate following tissue culture.</title>
        <authorList>
            <person name="Rajewski A."/>
            <person name="Carter-House D."/>
            <person name="Stajich J."/>
            <person name="Litt A."/>
        </authorList>
    </citation>
    <scope>NUCLEOTIDE SEQUENCE [LARGE SCALE GENOMIC DNA]</scope>
    <source>
        <strain evidence="2">AR-01</strain>
    </source>
</reference>
<comment type="caution">
    <text evidence="2">The sequence shown here is derived from an EMBL/GenBank/DDBJ whole genome shotgun (WGS) entry which is preliminary data.</text>
</comment>
<evidence type="ECO:0000313" key="3">
    <source>
        <dbReference type="Proteomes" id="UP000823775"/>
    </source>
</evidence>
<dbReference type="Proteomes" id="UP000823775">
    <property type="component" value="Unassembled WGS sequence"/>
</dbReference>
<proteinExistence type="predicted"/>
<organism evidence="2 3">
    <name type="scientific">Datura stramonium</name>
    <name type="common">Jimsonweed</name>
    <name type="synonym">Common thornapple</name>
    <dbReference type="NCBI Taxonomy" id="4076"/>
    <lineage>
        <taxon>Eukaryota</taxon>
        <taxon>Viridiplantae</taxon>
        <taxon>Streptophyta</taxon>
        <taxon>Embryophyta</taxon>
        <taxon>Tracheophyta</taxon>
        <taxon>Spermatophyta</taxon>
        <taxon>Magnoliopsida</taxon>
        <taxon>eudicotyledons</taxon>
        <taxon>Gunneridae</taxon>
        <taxon>Pentapetalae</taxon>
        <taxon>asterids</taxon>
        <taxon>lamiids</taxon>
        <taxon>Solanales</taxon>
        <taxon>Solanaceae</taxon>
        <taxon>Solanoideae</taxon>
        <taxon>Datureae</taxon>
        <taxon>Datura</taxon>
    </lineage>
</organism>
<gene>
    <name evidence="2" type="ORF">HAX54_004546</name>
</gene>